<gene>
    <name evidence="1" type="ORF">CHRIB12_LOCUS17062</name>
</gene>
<accession>A0A916EGD8</accession>
<sequence length="120" mass="13881">MTKTRYYDFRWEGIVLYGILLLERDLSTYFQYLGTISLTHLALTSKPMIMRETPVTTVLRQLLLRQCSFLRIPQFLGLSQLQGKSGSGVLSGFPHIMSCTYNELQKFCQRKPCDLVHTDL</sequence>
<dbReference type="EMBL" id="CAGKOT010000042">
    <property type="protein sequence ID" value="CAB5380395.1"/>
    <property type="molecule type" value="Genomic_DNA"/>
</dbReference>
<dbReference type="AlphaFoldDB" id="A0A916EGD8"/>
<evidence type="ECO:0000313" key="1">
    <source>
        <dbReference type="EMBL" id="CAB5380395.1"/>
    </source>
</evidence>
<protein>
    <submittedName>
        <fullName evidence="1">Uncharacterized protein</fullName>
    </submittedName>
</protein>
<comment type="caution">
    <text evidence="1">The sequence shown here is derived from an EMBL/GenBank/DDBJ whole genome shotgun (WGS) entry which is preliminary data.</text>
</comment>
<evidence type="ECO:0000313" key="2">
    <source>
        <dbReference type="Proteomes" id="UP000684084"/>
    </source>
</evidence>
<dbReference type="Proteomes" id="UP000684084">
    <property type="component" value="Unassembled WGS sequence"/>
</dbReference>
<reference evidence="1" key="1">
    <citation type="submission" date="2020-05" db="EMBL/GenBank/DDBJ databases">
        <authorList>
            <person name="Rincon C."/>
            <person name="Sanders R I."/>
            <person name="Robbins C."/>
            <person name="Chaturvedi A."/>
        </authorList>
    </citation>
    <scope>NUCLEOTIDE SEQUENCE</scope>
    <source>
        <strain evidence="1">CHB12</strain>
    </source>
</reference>
<proteinExistence type="predicted"/>
<name>A0A916EGD8_9GLOM</name>
<organism evidence="1 2">
    <name type="scientific">Rhizophagus irregularis</name>
    <dbReference type="NCBI Taxonomy" id="588596"/>
    <lineage>
        <taxon>Eukaryota</taxon>
        <taxon>Fungi</taxon>
        <taxon>Fungi incertae sedis</taxon>
        <taxon>Mucoromycota</taxon>
        <taxon>Glomeromycotina</taxon>
        <taxon>Glomeromycetes</taxon>
        <taxon>Glomerales</taxon>
        <taxon>Glomeraceae</taxon>
        <taxon>Rhizophagus</taxon>
    </lineage>
</organism>